<reference evidence="11 12" key="1">
    <citation type="submission" date="2017-09" db="EMBL/GenBank/DDBJ databases">
        <title>Depth-based differentiation of microbial function through sediment-hosted aquifers and enrichment of novel symbionts in the deep terrestrial subsurface.</title>
        <authorList>
            <person name="Probst A.J."/>
            <person name="Ladd B."/>
            <person name="Jarett J.K."/>
            <person name="Geller-Mcgrath D.E."/>
            <person name="Sieber C.M."/>
            <person name="Emerson J.B."/>
            <person name="Anantharaman K."/>
            <person name="Thomas B.C."/>
            <person name="Malmstrom R."/>
            <person name="Stieglmeier M."/>
            <person name="Klingl A."/>
            <person name="Woyke T."/>
            <person name="Ryan C.M."/>
            <person name="Banfield J.F."/>
        </authorList>
    </citation>
    <scope>NUCLEOTIDE SEQUENCE [LARGE SCALE GENOMIC DNA]</scope>
    <source>
        <strain evidence="11">CG11_big_fil_rev_8_21_14_0_20_46_11</strain>
    </source>
</reference>
<feature type="binding site" evidence="8">
    <location>
        <position position="225"/>
    </location>
    <ligand>
        <name>ATP</name>
        <dbReference type="ChEBI" id="CHEBI:30616"/>
    </ligand>
</feature>
<evidence type="ECO:0000259" key="10">
    <source>
        <dbReference type="Pfam" id="PF19269"/>
    </source>
</evidence>
<evidence type="ECO:0000256" key="2">
    <source>
        <dbReference type="ARBA" id="ARBA00022723"/>
    </source>
</evidence>
<keyword evidence="5 8" id="KW-0067">ATP-binding</keyword>
<dbReference type="InterPro" id="IPR020751">
    <property type="entry name" value="aa-tRNA-synth_I_codon-bd_sub2"/>
</dbReference>
<comment type="caution">
    <text evidence="8">Lacks conserved residue(s) required for the propagation of feature annotation.</text>
</comment>
<keyword evidence="2" id="KW-0479">Metal-binding</keyword>
<keyword evidence="8" id="KW-0963">Cytoplasm</keyword>
<evidence type="ECO:0000256" key="4">
    <source>
        <dbReference type="ARBA" id="ARBA00022833"/>
    </source>
</evidence>
<dbReference type="EC" id="6.1.1.17" evidence="8"/>
<dbReference type="GO" id="GO:0005524">
    <property type="term" value="F:ATP binding"/>
    <property type="evidence" value="ECO:0007669"/>
    <property type="project" value="UniProtKB-UniRule"/>
</dbReference>
<evidence type="ECO:0000256" key="8">
    <source>
        <dbReference type="HAMAP-Rule" id="MF_00022"/>
    </source>
</evidence>
<dbReference type="InterPro" id="IPR020058">
    <property type="entry name" value="Glu/Gln-tRNA-synth_Ib_cat-dom"/>
</dbReference>
<comment type="similarity">
    <text evidence="8">Belongs to the class-I aminoacyl-tRNA synthetase family. Glutamate--tRNA ligase type 1 subfamily.</text>
</comment>
<dbReference type="Gene3D" id="3.40.50.620">
    <property type="entry name" value="HUPs"/>
    <property type="match status" value="1"/>
</dbReference>
<dbReference type="GO" id="GO:0008270">
    <property type="term" value="F:zinc ion binding"/>
    <property type="evidence" value="ECO:0007669"/>
    <property type="project" value="InterPro"/>
</dbReference>
<proteinExistence type="inferred from homology"/>
<gene>
    <name evidence="8" type="primary">gltX</name>
    <name evidence="11" type="ORF">COV91_05540</name>
</gene>
<dbReference type="CDD" id="cd00808">
    <property type="entry name" value="GluRS_core"/>
    <property type="match status" value="1"/>
</dbReference>
<comment type="caution">
    <text evidence="11">The sequence shown here is derived from an EMBL/GenBank/DDBJ whole genome shotgun (WGS) entry which is preliminary data.</text>
</comment>
<dbReference type="Gene3D" id="1.10.10.350">
    <property type="match status" value="1"/>
</dbReference>
<comment type="subunit">
    <text evidence="8">Monomer.</text>
</comment>
<dbReference type="GO" id="GO:0004818">
    <property type="term" value="F:glutamate-tRNA ligase activity"/>
    <property type="evidence" value="ECO:0007669"/>
    <property type="project" value="UniProtKB-UniRule"/>
</dbReference>
<dbReference type="Proteomes" id="UP000229342">
    <property type="component" value="Unassembled WGS sequence"/>
</dbReference>
<evidence type="ECO:0000256" key="7">
    <source>
        <dbReference type="ARBA" id="ARBA00023146"/>
    </source>
</evidence>
<dbReference type="Pfam" id="PF19269">
    <property type="entry name" value="Anticodon_2"/>
    <property type="match status" value="1"/>
</dbReference>
<dbReference type="GO" id="GO:0000049">
    <property type="term" value="F:tRNA binding"/>
    <property type="evidence" value="ECO:0007669"/>
    <property type="project" value="InterPro"/>
</dbReference>
<keyword evidence="3 8" id="KW-0547">Nucleotide-binding</keyword>
<evidence type="ECO:0000256" key="5">
    <source>
        <dbReference type="ARBA" id="ARBA00022840"/>
    </source>
</evidence>
<dbReference type="SUPFAM" id="SSF48163">
    <property type="entry name" value="An anticodon-binding domain of class I aminoacyl-tRNA synthetases"/>
    <property type="match status" value="1"/>
</dbReference>
<dbReference type="GO" id="GO:0006424">
    <property type="term" value="P:glutamyl-tRNA aminoacylation"/>
    <property type="evidence" value="ECO:0007669"/>
    <property type="project" value="UniProtKB-UniRule"/>
</dbReference>
<keyword evidence="1 8" id="KW-0436">Ligase</keyword>
<dbReference type="NCBIfam" id="TIGR00464">
    <property type="entry name" value="gltX_bact"/>
    <property type="match status" value="1"/>
</dbReference>
<keyword evidence="7 8" id="KW-0030">Aminoacyl-tRNA synthetase</keyword>
<feature type="short sequence motif" description="'KMSKS' region" evidence="8">
    <location>
        <begin position="222"/>
        <end position="226"/>
    </location>
</feature>
<dbReference type="PANTHER" id="PTHR43311">
    <property type="entry name" value="GLUTAMATE--TRNA LIGASE"/>
    <property type="match status" value="1"/>
</dbReference>
<feature type="domain" description="Glutamyl/glutaminyl-tRNA synthetase class Ib catalytic" evidence="9">
    <location>
        <begin position="2"/>
        <end position="290"/>
    </location>
</feature>
<dbReference type="PRINTS" id="PR00987">
    <property type="entry name" value="TRNASYNTHGLU"/>
</dbReference>
<dbReference type="InterPro" id="IPR049940">
    <property type="entry name" value="GluQ/Sye"/>
</dbReference>
<protein>
    <recommendedName>
        <fullName evidence="8">Glutamate--tRNA ligase</fullName>
        <ecNumber evidence="8">6.1.1.17</ecNumber>
    </recommendedName>
    <alternativeName>
        <fullName evidence="8">Glutamyl-tRNA synthetase</fullName>
        <shortName evidence="8">GluRS</shortName>
    </alternativeName>
</protein>
<dbReference type="InterPro" id="IPR008925">
    <property type="entry name" value="aa_tRNA-synth_I_cd-bd_sf"/>
</dbReference>
<evidence type="ECO:0000256" key="6">
    <source>
        <dbReference type="ARBA" id="ARBA00022917"/>
    </source>
</evidence>
<evidence type="ECO:0000313" key="12">
    <source>
        <dbReference type="Proteomes" id="UP000229342"/>
    </source>
</evidence>
<dbReference type="InterPro" id="IPR033910">
    <property type="entry name" value="GluRS_core"/>
</dbReference>
<organism evidence="11 12">
    <name type="scientific">Candidatus Taylorbacteria bacterium CG11_big_fil_rev_8_21_14_0_20_46_11</name>
    <dbReference type="NCBI Taxonomy" id="1975025"/>
    <lineage>
        <taxon>Bacteria</taxon>
        <taxon>Candidatus Tayloriibacteriota</taxon>
    </lineage>
</organism>
<evidence type="ECO:0000256" key="1">
    <source>
        <dbReference type="ARBA" id="ARBA00022598"/>
    </source>
</evidence>
<dbReference type="InterPro" id="IPR004527">
    <property type="entry name" value="Glu-tRNA-ligase_bac/mito"/>
</dbReference>
<dbReference type="SUPFAM" id="SSF52374">
    <property type="entry name" value="Nucleotidylyl transferase"/>
    <property type="match status" value="1"/>
</dbReference>
<sequence length="452" mass="51360">MKIITRFPPSPTGNMQLGNARTALFNYLFAKNKGGSFLFRLEDTDKERSKKEFEIDITDSMKWLGLTYDNTVVWRQTERTDIYKAQLKKLVDTGHAYVSKETDQPQKTEESYTAHKQDGERRAEVIRFKNPNKSITFTDLIRGDITFDTTELGDFVIAKSMEEPIYHLAVVIDDAEMGITHVIRGEDGISNTPRQILIQEALGFTRPTYAHLPLILAPDRTKLSKRKGAIPVSEYRARGYLPEAVVNYLTLLGWNPGTDQELFSIDELIQAFDISKVQKSGAVFDEEKMKNVNREYIKKRGKEALLPYMPEKLTQNKSTLQLETLCEIVFDRISVYGDIRADVDAGEYDYAITRPNYPKEQLVWKKAKSEPLAHLEKAVELLKDISAESFSKDGVKNALMPYAETAGKGDVLWPVRVALSGRDQSPDPFTLATLLGKDETLERLSFAIELLR</sequence>
<dbReference type="PANTHER" id="PTHR43311:SF1">
    <property type="entry name" value="GLUTAMYL-Q TRNA(ASP) SYNTHETASE"/>
    <property type="match status" value="1"/>
</dbReference>
<dbReference type="HAMAP" id="MF_00022">
    <property type="entry name" value="Glu_tRNA_synth_type1"/>
    <property type="match status" value="1"/>
</dbReference>
<dbReference type="InterPro" id="IPR000924">
    <property type="entry name" value="Glu/Gln-tRNA-synth"/>
</dbReference>
<dbReference type="InterPro" id="IPR045462">
    <property type="entry name" value="aa-tRNA-synth_I_cd-bd"/>
</dbReference>
<feature type="domain" description="Aminoacyl-tRNA synthetase class I anticodon-binding" evidence="10">
    <location>
        <begin position="304"/>
        <end position="448"/>
    </location>
</feature>
<evidence type="ECO:0000259" key="9">
    <source>
        <dbReference type="Pfam" id="PF00749"/>
    </source>
</evidence>
<dbReference type="GO" id="GO:0005829">
    <property type="term" value="C:cytosol"/>
    <property type="evidence" value="ECO:0007669"/>
    <property type="project" value="TreeGrafter"/>
</dbReference>
<keyword evidence="6 8" id="KW-0648">Protein biosynthesis</keyword>
<evidence type="ECO:0000313" key="11">
    <source>
        <dbReference type="EMBL" id="PIQ68160.1"/>
    </source>
</evidence>
<name>A0A2H0KA80_9BACT</name>
<dbReference type="InterPro" id="IPR014729">
    <property type="entry name" value="Rossmann-like_a/b/a_fold"/>
</dbReference>
<comment type="subcellular location">
    <subcellularLocation>
        <location evidence="8">Cytoplasm</location>
    </subcellularLocation>
</comment>
<dbReference type="EMBL" id="PCVG01000076">
    <property type="protein sequence ID" value="PIQ68160.1"/>
    <property type="molecule type" value="Genomic_DNA"/>
</dbReference>
<dbReference type="Pfam" id="PF00749">
    <property type="entry name" value="tRNA-synt_1c"/>
    <property type="match status" value="1"/>
</dbReference>
<dbReference type="AlphaFoldDB" id="A0A2H0KA80"/>
<evidence type="ECO:0000256" key="3">
    <source>
        <dbReference type="ARBA" id="ARBA00022741"/>
    </source>
</evidence>
<keyword evidence="4" id="KW-0862">Zinc</keyword>
<comment type="function">
    <text evidence="8">Catalyzes the attachment of glutamate to tRNA(Glu) in a two-step reaction: glutamate is first activated by ATP to form Glu-AMP and then transferred to the acceptor end of tRNA(Glu).</text>
</comment>
<comment type="catalytic activity">
    <reaction evidence="8">
        <text>tRNA(Glu) + L-glutamate + ATP = L-glutamyl-tRNA(Glu) + AMP + diphosphate</text>
        <dbReference type="Rhea" id="RHEA:23540"/>
        <dbReference type="Rhea" id="RHEA-COMP:9663"/>
        <dbReference type="Rhea" id="RHEA-COMP:9680"/>
        <dbReference type="ChEBI" id="CHEBI:29985"/>
        <dbReference type="ChEBI" id="CHEBI:30616"/>
        <dbReference type="ChEBI" id="CHEBI:33019"/>
        <dbReference type="ChEBI" id="CHEBI:78442"/>
        <dbReference type="ChEBI" id="CHEBI:78520"/>
        <dbReference type="ChEBI" id="CHEBI:456215"/>
        <dbReference type="EC" id="6.1.1.17"/>
    </reaction>
</comment>
<accession>A0A2H0KA80</accession>